<protein>
    <recommendedName>
        <fullName evidence="1">2EXR domain-containing protein</fullName>
    </recommendedName>
</protein>
<reference evidence="2 3" key="1">
    <citation type="journal article" date="2024" name="Commun. Biol.">
        <title>Comparative genomic analysis of thermophilic fungi reveals convergent evolutionary adaptations and gene losses.</title>
        <authorList>
            <person name="Steindorff A.S."/>
            <person name="Aguilar-Pontes M.V."/>
            <person name="Robinson A.J."/>
            <person name="Andreopoulos B."/>
            <person name="LaButti K."/>
            <person name="Kuo A."/>
            <person name="Mondo S."/>
            <person name="Riley R."/>
            <person name="Otillar R."/>
            <person name="Haridas S."/>
            <person name="Lipzen A."/>
            <person name="Grimwood J."/>
            <person name="Schmutz J."/>
            <person name="Clum A."/>
            <person name="Reid I.D."/>
            <person name="Moisan M.C."/>
            <person name="Butler G."/>
            <person name="Nguyen T.T.M."/>
            <person name="Dewar K."/>
            <person name="Conant G."/>
            <person name="Drula E."/>
            <person name="Henrissat B."/>
            <person name="Hansel C."/>
            <person name="Singer S."/>
            <person name="Hutchinson M.I."/>
            <person name="de Vries R.P."/>
            <person name="Natvig D.O."/>
            <person name="Powell A.J."/>
            <person name="Tsang A."/>
            <person name="Grigoriev I.V."/>
        </authorList>
    </citation>
    <scope>NUCLEOTIDE SEQUENCE [LARGE SCALE GENOMIC DNA]</scope>
    <source>
        <strain evidence="2 3">CBS 494.80</strain>
    </source>
</reference>
<feature type="domain" description="2EXR" evidence="1">
    <location>
        <begin position="1"/>
        <end position="68"/>
    </location>
</feature>
<evidence type="ECO:0000259" key="1">
    <source>
        <dbReference type="Pfam" id="PF20150"/>
    </source>
</evidence>
<evidence type="ECO:0000313" key="3">
    <source>
        <dbReference type="Proteomes" id="UP001595075"/>
    </source>
</evidence>
<keyword evidence="3" id="KW-1185">Reference proteome</keyword>
<accession>A0ABR4BXP5</accession>
<comment type="caution">
    <text evidence="2">The sequence shown here is derived from an EMBL/GenBank/DDBJ whole genome shotgun (WGS) entry which is preliminary data.</text>
</comment>
<gene>
    <name evidence="2" type="ORF">VTL71DRAFT_7269</name>
</gene>
<sequence length="288" mass="33381">MIWKLSFQPRVVEMEFATERGFFASCKLPVALQVCGESRDMAQKSYVPCFKSLWYPRFTRFNFDMDTLHISFRFFRDAPAFFSILNDKEIASIRFIAIDESDFSKHRKRFFNALKALTALEEVTVVYDFYWSFRGILEEAGYDMSEIEEGESEAMQFFSAPPPTFRRLGIYKADKGWCKTFSFLKNLKGSFGVSYGFTRAQGIWVSLRVNTSVTKSNSHHISRASRSFIWPIASFLHTTHLLSLRKAYSTHLRPTVQIRSELDLPSGKTHFTHENYKAISTMIFADKG</sequence>
<dbReference type="Pfam" id="PF20150">
    <property type="entry name" value="2EXR"/>
    <property type="match status" value="1"/>
</dbReference>
<proteinExistence type="predicted"/>
<evidence type="ECO:0000313" key="2">
    <source>
        <dbReference type="EMBL" id="KAL2061891.1"/>
    </source>
</evidence>
<organism evidence="2 3">
    <name type="scientific">Oculimacula yallundae</name>
    <dbReference type="NCBI Taxonomy" id="86028"/>
    <lineage>
        <taxon>Eukaryota</taxon>
        <taxon>Fungi</taxon>
        <taxon>Dikarya</taxon>
        <taxon>Ascomycota</taxon>
        <taxon>Pezizomycotina</taxon>
        <taxon>Leotiomycetes</taxon>
        <taxon>Helotiales</taxon>
        <taxon>Ploettnerulaceae</taxon>
        <taxon>Oculimacula</taxon>
    </lineage>
</organism>
<name>A0ABR4BXP5_9HELO</name>
<dbReference type="InterPro" id="IPR045518">
    <property type="entry name" value="2EXR"/>
</dbReference>
<dbReference type="EMBL" id="JAZHXI010000018">
    <property type="protein sequence ID" value="KAL2061891.1"/>
    <property type="molecule type" value="Genomic_DNA"/>
</dbReference>
<dbReference type="Proteomes" id="UP001595075">
    <property type="component" value="Unassembled WGS sequence"/>
</dbReference>
<dbReference type="PANTHER" id="PTHR35910:SF6">
    <property type="entry name" value="2EXR DOMAIN-CONTAINING PROTEIN"/>
    <property type="match status" value="1"/>
</dbReference>
<dbReference type="PANTHER" id="PTHR35910">
    <property type="entry name" value="2EXR DOMAIN-CONTAINING PROTEIN"/>
    <property type="match status" value="1"/>
</dbReference>